<dbReference type="Pfam" id="PF02585">
    <property type="entry name" value="PIG-L"/>
    <property type="match status" value="1"/>
</dbReference>
<dbReference type="GO" id="GO:0016811">
    <property type="term" value="F:hydrolase activity, acting on carbon-nitrogen (but not peptide) bonds, in linear amides"/>
    <property type="evidence" value="ECO:0007669"/>
    <property type="project" value="TreeGrafter"/>
</dbReference>
<evidence type="ECO:0000313" key="1">
    <source>
        <dbReference type="EMBL" id="ADW21762.1"/>
    </source>
</evidence>
<name>E8PQA3_THESS</name>
<organism evidence="1 2">
    <name type="scientific">Thermus scotoductus (strain ATCC 700910 / SA-01)</name>
    <dbReference type="NCBI Taxonomy" id="743525"/>
    <lineage>
        <taxon>Bacteria</taxon>
        <taxon>Thermotogati</taxon>
        <taxon>Deinococcota</taxon>
        <taxon>Deinococci</taxon>
        <taxon>Thermales</taxon>
        <taxon>Thermaceae</taxon>
        <taxon>Thermus</taxon>
    </lineage>
</organism>
<dbReference type="Gene3D" id="3.40.50.10320">
    <property type="entry name" value="LmbE-like"/>
    <property type="match status" value="1"/>
</dbReference>
<dbReference type="PANTHER" id="PTHR12993:SF29">
    <property type="entry name" value="BLR3841 PROTEIN"/>
    <property type="match status" value="1"/>
</dbReference>
<dbReference type="EMBL" id="CP001962">
    <property type="protein sequence ID" value="ADW21762.1"/>
    <property type="molecule type" value="Genomic_DNA"/>
</dbReference>
<dbReference type="SUPFAM" id="SSF102588">
    <property type="entry name" value="LmbE-like"/>
    <property type="match status" value="1"/>
</dbReference>
<dbReference type="eggNOG" id="COG2120">
    <property type="taxonomic scope" value="Bacteria"/>
</dbReference>
<reference evidence="2" key="1">
    <citation type="submission" date="2010-03" db="EMBL/GenBank/DDBJ databases">
        <title>The genome sequence of Thermus scotoductus SA-01.</title>
        <authorList>
            <person name="Gounder K."/>
            <person name="Liesegang H."/>
            <person name="Brzuszkiewicz E."/>
            <person name="Wollherr A."/>
            <person name="Daniel R."/>
            <person name="Gottschalk G."/>
            <person name="van Heerden E."/>
            <person name="Litthauer D."/>
        </authorList>
    </citation>
    <scope>NUCLEOTIDE SEQUENCE [LARGE SCALE GENOMIC DNA]</scope>
    <source>
        <strain evidence="2">ATCC 700910 / SA-01</strain>
    </source>
</reference>
<protein>
    <submittedName>
        <fullName evidence="1">LmbE family protein</fullName>
    </submittedName>
</protein>
<dbReference type="KEGG" id="tsc:TSC_c11420"/>
<dbReference type="Proteomes" id="UP000008087">
    <property type="component" value="Chromosome"/>
</dbReference>
<evidence type="ECO:0000313" key="2">
    <source>
        <dbReference type="Proteomes" id="UP000008087"/>
    </source>
</evidence>
<proteinExistence type="predicted"/>
<gene>
    <name evidence="1" type="ordered locus">TSC_c11420</name>
</gene>
<dbReference type="InterPro" id="IPR024078">
    <property type="entry name" value="LmbE-like_dom_sf"/>
</dbReference>
<reference evidence="1 2" key="2">
    <citation type="journal article" date="2011" name="BMC Genomics">
        <title>Sequence of the hyperplastic genome of the naturally competent Thermus scotoductus SA-01.</title>
        <authorList>
            <person name="Gounder K."/>
            <person name="Brzuszkiewicz E."/>
            <person name="Liesegang H."/>
            <person name="Wollherr A."/>
            <person name="Daniel R."/>
            <person name="Gottschalk G."/>
            <person name="Reva O."/>
            <person name="Kumwenda B."/>
            <person name="Srivastava M."/>
            <person name="Bricio C."/>
            <person name="Berenguer J."/>
            <person name="van Heerden E."/>
            <person name="Litthauer D."/>
        </authorList>
    </citation>
    <scope>NUCLEOTIDE SEQUENCE [LARGE SCALE GENOMIC DNA]</scope>
    <source>
        <strain evidence="2">ATCC 700910 / SA-01</strain>
    </source>
</reference>
<dbReference type="RefSeq" id="WP_015717039.1">
    <property type="nucleotide sequence ID" value="NC_014974.1"/>
</dbReference>
<dbReference type="STRING" id="743525.TSC_c11420"/>
<sequence>MKRLLVVSAHAADFVWRAGGAIALTVSQGGEAFVVALSYGERGESGELWKEPGQTLERVKAIRHEEATRAAAILGAQLIPLDLGDYPLRVDDRVIDQLVDIMVEIAPDVLVTHTPRDPFNPDHPVAYEATERARQLATGSGVASAFKTVRPPEFLLFEPHQPELCGFVPNVFLDITPVWEKKLAAMEVFTSQAYLQKHYAERAEHRANHARRISGLADIKRAEAFQRVLPQVVRSL</sequence>
<dbReference type="PANTHER" id="PTHR12993">
    <property type="entry name" value="N-ACETYLGLUCOSAMINYL-PHOSPHATIDYLINOSITOL DE-N-ACETYLASE-RELATED"/>
    <property type="match status" value="1"/>
</dbReference>
<dbReference type="InterPro" id="IPR003737">
    <property type="entry name" value="GlcNAc_PI_deacetylase-related"/>
</dbReference>
<dbReference type="AlphaFoldDB" id="E8PQA3"/>
<accession>E8PQA3</accession>
<dbReference type="HOGENOM" id="CLU_049311_1_0_0"/>